<comment type="catalytic activity">
    <reaction evidence="6">
        <text>precorrin-2 + NAD(+) = sirohydrochlorin + NADH + 2 H(+)</text>
        <dbReference type="Rhea" id="RHEA:15613"/>
        <dbReference type="ChEBI" id="CHEBI:15378"/>
        <dbReference type="ChEBI" id="CHEBI:57540"/>
        <dbReference type="ChEBI" id="CHEBI:57945"/>
        <dbReference type="ChEBI" id="CHEBI:58351"/>
        <dbReference type="ChEBI" id="CHEBI:58827"/>
        <dbReference type="EC" id="1.3.1.76"/>
    </reaction>
</comment>
<dbReference type="SUPFAM" id="SSF51735">
    <property type="entry name" value="NAD(P)-binding Rossmann-fold domains"/>
    <property type="match status" value="1"/>
</dbReference>
<keyword evidence="8" id="KW-1185">Reference proteome</keyword>
<keyword evidence="5" id="KW-0627">Porphyrin biosynthesis</keyword>
<dbReference type="OrthoDB" id="9773765at2"/>
<comment type="pathway">
    <text evidence="1">Porphyrin-containing compound metabolism; siroheme biosynthesis; sirohydrochlorin from precorrin-2: step 1/1.</text>
</comment>
<dbReference type="NCBIfam" id="TIGR01470">
    <property type="entry name" value="cysG_Nterm"/>
    <property type="match status" value="1"/>
</dbReference>
<dbReference type="UniPathway" id="UPA00262">
    <property type="reaction ID" value="UER00222"/>
</dbReference>
<evidence type="ECO:0000313" key="7">
    <source>
        <dbReference type="EMBL" id="KJY48366.1"/>
    </source>
</evidence>
<dbReference type="AlphaFoldDB" id="A0A0F4KT25"/>
<comment type="caution">
    <text evidence="7">The sequence shown here is derived from an EMBL/GenBank/DDBJ whole genome shotgun (WGS) entry which is preliminary data.</text>
</comment>
<dbReference type="PANTHER" id="PTHR35330:SF1">
    <property type="entry name" value="SIROHEME BIOSYNTHESIS PROTEIN MET8"/>
    <property type="match status" value="1"/>
</dbReference>
<protein>
    <recommendedName>
        <fullName evidence="2">precorrin-2 dehydrogenase</fullName>
        <ecNumber evidence="2">1.3.1.76</ecNumber>
    </recommendedName>
</protein>
<dbReference type="Pfam" id="PF13241">
    <property type="entry name" value="NAD_binding_7"/>
    <property type="match status" value="1"/>
</dbReference>
<dbReference type="PATRIC" id="fig|1218508.4.peg.1418"/>
<evidence type="ECO:0000313" key="8">
    <source>
        <dbReference type="Proteomes" id="UP000033695"/>
    </source>
</evidence>
<dbReference type="EC" id="1.3.1.76" evidence="2"/>
<organism evidence="7 8">
    <name type="scientific">Bombilactobacillus mellis</name>
    <dbReference type="NCBI Taxonomy" id="1218508"/>
    <lineage>
        <taxon>Bacteria</taxon>
        <taxon>Bacillati</taxon>
        <taxon>Bacillota</taxon>
        <taxon>Bacilli</taxon>
        <taxon>Lactobacillales</taxon>
        <taxon>Lactobacillaceae</taxon>
        <taxon>Bombilactobacillus</taxon>
    </lineage>
</organism>
<evidence type="ECO:0000256" key="3">
    <source>
        <dbReference type="ARBA" id="ARBA00023002"/>
    </source>
</evidence>
<dbReference type="Proteomes" id="UP000033695">
    <property type="component" value="Unassembled WGS sequence"/>
</dbReference>
<dbReference type="InterPro" id="IPR006367">
    <property type="entry name" value="Sirohaem_synthase_N"/>
</dbReference>
<dbReference type="GO" id="GO:0043115">
    <property type="term" value="F:precorrin-2 dehydrogenase activity"/>
    <property type="evidence" value="ECO:0007669"/>
    <property type="project" value="UniProtKB-EC"/>
</dbReference>
<evidence type="ECO:0000256" key="1">
    <source>
        <dbReference type="ARBA" id="ARBA00005010"/>
    </source>
</evidence>
<evidence type="ECO:0000256" key="5">
    <source>
        <dbReference type="ARBA" id="ARBA00023244"/>
    </source>
</evidence>
<dbReference type="InterPro" id="IPR036291">
    <property type="entry name" value="NAD(P)-bd_dom_sf"/>
</dbReference>
<dbReference type="EMBL" id="JXBZ01000009">
    <property type="protein sequence ID" value="KJY48366.1"/>
    <property type="molecule type" value="Genomic_DNA"/>
</dbReference>
<keyword evidence="3" id="KW-0560">Oxidoreductase</keyword>
<dbReference type="RefSeq" id="WP_045923253.1">
    <property type="nucleotide sequence ID" value="NZ_JBHTHW010000005.1"/>
</dbReference>
<dbReference type="HOGENOM" id="CLU_011276_8_3_9"/>
<keyword evidence="4" id="KW-0520">NAD</keyword>
<reference evidence="7 8" key="1">
    <citation type="submission" date="2014-12" db="EMBL/GenBank/DDBJ databases">
        <title>Comparative genomics of the lactic acid bacteria isolated from the honey bee gut.</title>
        <authorList>
            <person name="Ellegaard K.M."/>
            <person name="Tamarit D."/>
            <person name="Javelind E."/>
            <person name="Olofsson T."/>
            <person name="Andersson S.G."/>
            <person name="Vasquez A."/>
        </authorList>
    </citation>
    <scope>NUCLEOTIDE SEQUENCE [LARGE SCALE GENOMIC DNA]</scope>
    <source>
        <strain evidence="7 8">Hon2</strain>
    </source>
</reference>
<evidence type="ECO:0000256" key="2">
    <source>
        <dbReference type="ARBA" id="ARBA00012400"/>
    </source>
</evidence>
<gene>
    <name evidence="7" type="ORF">JG29_14260</name>
</gene>
<dbReference type="GO" id="GO:0004325">
    <property type="term" value="F:ferrochelatase activity"/>
    <property type="evidence" value="ECO:0007669"/>
    <property type="project" value="InterPro"/>
</dbReference>
<proteinExistence type="predicted"/>
<sequence>MNNPYPIILDLANKKIAVVGGGKIAARKINSLLAIKVSPTVISPKLANSIPLEQIHWIQDYYQRKYVMTMDLIIACTNNLQVNRQIVQEATARQLVNDTSEKNYSNFYNMATITQNDLLIGLSTIGKSPAKVKKIKKMLEKWLDQQN</sequence>
<evidence type="ECO:0000256" key="6">
    <source>
        <dbReference type="ARBA" id="ARBA00047561"/>
    </source>
</evidence>
<evidence type="ECO:0000256" key="4">
    <source>
        <dbReference type="ARBA" id="ARBA00023027"/>
    </source>
</evidence>
<dbReference type="PANTHER" id="PTHR35330">
    <property type="entry name" value="SIROHEME BIOSYNTHESIS PROTEIN MET8"/>
    <property type="match status" value="1"/>
</dbReference>
<dbReference type="STRING" id="1218508.JG29_14260"/>
<dbReference type="InterPro" id="IPR028161">
    <property type="entry name" value="Met8-like"/>
</dbReference>
<dbReference type="Gene3D" id="3.40.50.720">
    <property type="entry name" value="NAD(P)-binding Rossmann-like Domain"/>
    <property type="match status" value="1"/>
</dbReference>
<dbReference type="GO" id="GO:0019354">
    <property type="term" value="P:siroheme biosynthetic process"/>
    <property type="evidence" value="ECO:0007669"/>
    <property type="project" value="UniProtKB-UniPathway"/>
</dbReference>
<name>A0A0F4KT25_9LACO</name>
<accession>A0A0F4KT25</accession>
<dbReference type="SUPFAM" id="SSF75615">
    <property type="entry name" value="Siroheme synthase middle domains-like"/>
    <property type="match status" value="1"/>
</dbReference>